<proteinExistence type="predicted"/>
<evidence type="ECO:0000313" key="2">
    <source>
        <dbReference type="Proteomes" id="UP001160758"/>
    </source>
</evidence>
<comment type="caution">
    <text evidence="1">The sequence shown here is derived from an EMBL/GenBank/DDBJ whole genome shotgun (WGS) entry which is preliminary data.</text>
</comment>
<dbReference type="RefSeq" id="WP_279981190.1">
    <property type="nucleotide sequence ID" value="NZ_JAOCFT010000001.1"/>
</dbReference>
<name>A0AA42VA09_AERCA</name>
<dbReference type="AlphaFoldDB" id="A0AA42VA09"/>
<evidence type="ECO:0000313" key="1">
    <source>
        <dbReference type="EMBL" id="MDH1896962.1"/>
    </source>
</evidence>
<dbReference type="Proteomes" id="UP001160758">
    <property type="component" value="Unassembled WGS sequence"/>
</dbReference>
<accession>A0AA42VA09</accession>
<sequence length="231" mass="26576">MCSRPADSLDLWRAYGNDGRGISISLPVQGTNDLYLKSPSVMGVPLISSKIDGDNFSQQDKSTSYQDELFVNEKEKAPTRYYRIAYDDSEIAKTLSLFYPLLTRLDNCLTKSKSESEVIYKWREISRKHITEAFIHIIYLYKDDAYSSEREVRAIEIHSLYDDVVLGDERSPKRLFCELPGCSLFTSADTEILIGPKAEDYNAMIWDVRHRVAKLGYGENVTVKRSRVKYR</sequence>
<organism evidence="1 2">
    <name type="scientific">Aeromonas caviae</name>
    <name type="common">Aeromonas punctata</name>
    <dbReference type="NCBI Taxonomy" id="648"/>
    <lineage>
        <taxon>Bacteria</taxon>
        <taxon>Pseudomonadati</taxon>
        <taxon>Pseudomonadota</taxon>
        <taxon>Gammaproteobacteria</taxon>
        <taxon>Aeromonadales</taxon>
        <taxon>Aeromonadaceae</taxon>
        <taxon>Aeromonas</taxon>
    </lineage>
</organism>
<dbReference type="EMBL" id="JAOCFT010000001">
    <property type="protein sequence ID" value="MDH1896962.1"/>
    <property type="molecule type" value="Genomic_DNA"/>
</dbReference>
<reference evidence="1" key="1">
    <citation type="submission" date="2022-09" db="EMBL/GenBank/DDBJ databases">
        <title>Intensive care unit water sources are persistently colonized with multi-drug resistant bacteria and are the site of extensive horizontal gene transfer of antibiotic resistance genes.</title>
        <authorList>
            <person name="Diorio-Toth L."/>
        </authorList>
    </citation>
    <scope>NUCLEOTIDE SEQUENCE</scope>
    <source>
        <strain evidence="1">GD03796</strain>
    </source>
</reference>
<gene>
    <name evidence="1" type="ORF">N5I07_05055</name>
</gene>
<protein>
    <submittedName>
        <fullName evidence="1">DUF2971 domain-containing protein</fullName>
    </submittedName>
</protein>